<dbReference type="SUPFAM" id="SSF50978">
    <property type="entry name" value="WD40 repeat-like"/>
    <property type="match status" value="1"/>
</dbReference>
<keyword evidence="3" id="KW-0647">Proteasome</keyword>
<gene>
    <name evidence="7" type="ORF">EIP91_008373</name>
</gene>
<keyword evidence="1 5" id="KW-0853">WD repeat</keyword>
<dbReference type="InterPro" id="IPR015943">
    <property type="entry name" value="WD40/YVTN_repeat-like_dom_sf"/>
</dbReference>
<dbReference type="InterPro" id="IPR001680">
    <property type="entry name" value="WD40_rpt"/>
</dbReference>
<keyword evidence="2" id="KW-0677">Repeat</keyword>
<dbReference type="AlphaFoldDB" id="A0A4R0R2Z5"/>
<dbReference type="InterPro" id="IPR036322">
    <property type="entry name" value="WD40_repeat_dom_sf"/>
</dbReference>
<dbReference type="Gene3D" id="2.130.10.10">
    <property type="entry name" value="YVTN repeat-like/Quinoprotein amine dehydrogenase"/>
    <property type="match status" value="2"/>
</dbReference>
<proteinExistence type="inferred from homology"/>
<dbReference type="SMART" id="SM00320">
    <property type="entry name" value="WD40"/>
    <property type="match status" value="5"/>
</dbReference>
<dbReference type="Proteomes" id="UP000292702">
    <property type="component" value="Unassembled WGS sequence"/>
</dbReference>
<sequence>MSPPIQLPIVTVQHDFDDVISDVRDGILPSESFWLSCYKTGEPSVHGKVHASLDDRDRNLVRFENHGGVEFKHNQDKVFTAACPGLGIPRTRTALPTQSFADPLPLNASGQRRKIAVFDVAPDGSQFAAGYDDGLIYIVPTATSSPSVWTTSKAHLSSVTALRFFPSSRALLTASLDFSLSILSAELPTLPANASGPTAVRITPVRTFKGHSRAVTSTAIVSRGRNVLSASKDGTVRLWDVPSGSQIRSLGVAGFVPALAMSLGERGEGAFSQPPDGEEGAKPMQPDEREVETSDKVFFCALQDGSFQAFDLGAKQSIFHSASLRGSSPLQSIAYSPASSLLATGSSTGVISVYDTRSLSTPLTIFSRNGASVDDLTFLTSGGGDAGLAVATEDGLPYVVGVRPEGPVVQAELIGANCDAVRCVRAGLPTGELWTASDDGVVRRYEGLGV</sequence>
<keyword evidence="8" id="KW-1185">Reference proteome</keyword>
<dbReference type="InterPro" id="IPR019775">
    <property type="entry name" value="WD40_repeat_CS"/>
</dbReference>
<dbReference type="GO" id="GO:0000502">
    <property type="term" value="C:proteasome complex"/>
    <property type="evidence" value="ECO:0007669"/>
    <property type="project" value="UniProtKB-KW"/>
</dbReference>
<dbReference type="PANTHER" id="PTHR19857">
    <property type="entry name" value="MITOCHONDRIAL DIVISION PROTEIN 1-RELATED"/>
    <property type="match status" value="1"/>
</dbReference>
<evidence type="ECO:0000256" key="4">
    <source>
        <dbReference type="ARBA" id="ARBA00038321"/>
    </source>
</evidence>
<organism evidence="7 8">
    <name type="scientific">Steccherinum ochraceum</name>
    <dbReference type="NCBI Taxonomy" id="92696"/>
    <lineage>
        <taxon>Eukaryota</taxon>
        <taxon>Fungi</taxon>
        <taxon>Dikarya</taxon>
        <taxon>Basidiomycota</taxon>
        <taxon>Agaricomycotina</taxon>
        <taxon>Agaricomycetes</taxon>
        <taxon>Polyporales</taxon>
        <taxon>Steccherinaceae</taxon>
        <taxon>Steccherinum</taxon>
    </lineage>
</organism>
<dbReference type="PANTHER" id="PTHR19857:SF19">
    <property type="entry name" value="26S PROTEASOME REGULATORY SUBUNIT RPN14"/>
    <property type="match status" value="1"/>
</dbReference>
<evidence type="ECO:0000256" key="3">
    <source>
        <dbReference type="ARBA" id="ARBA00022942"/>
    </source>
</evidence>
<dbReference type="OrthoDB" id="10257301at2759"/>
<accession>A0A4R0R2Z5</accession>
<evidence type="ECO:0000313" key="7">
    <source>
        <dbReference type="EMBL" id="TCD61490.1"/>
    </source>
</evidence>
<dbReference type="InterPro" id="IPR051179">
    <property type="entry name" value="WD_repeat_multifunction"/>
</dbReference>
<dbReference type="Pfam" id="PF00400">
    <property type="entry name" value="WD40"/>
    <property type="match status" value="3"/>
</dbReference>
<reference evidence="7 8" key="1">
    <citation type="submission" date="2018-11" db="EMBL/GenBank/DDBJ databases">
        <title>Genome assembly of Steccherinum ochraceum LE-BIN_3174, the white-rot fungus of the Steccherinaceae family (The Residual Polyporoid clade, Polyporales, Basidiomycota).</title>
        <authorList>
            <person name="Fedorova T.V."/>
            <person name="Glazunova O.A."/>
            <person name="Landesman E.O."/>
            <person name="Moiseenko K.V."/>
            <person name="Psurtseva N.V."/>
            <person name="Savinova O.S."/>
            <person name="Shakhova N.V."/>
            <person name="Tyazhelova T.V."/>
            <person name="Vasina D.V."/>
        </authorList>
    </citation>
    <scope>NUCLEOTIDE SEQUENCE [LARGE SCALE GENOMIC DNA]</scope>
    <source>
        <strain evidence="7 8">LE-BIN_3174</strain>
    </source>
</reference>
<comment type="caution">
    <text evidence="7">The sequence shown here is derived from an EMBL/GenBank/DDBJ whole genome shotgun (WGS) entry which is preliminary data.</text>
</comment>
<feature type="region of interest" description="Disordered" evidence="6">
    <location>
        <begin position="266"/>
        <end position="287"/>
    </location>
</feature>
<evidence type="ECO:0000256" key="2">
    <source>
        <dbReference type="ARBA" id="ARBA00022737"/>
    </source>
</evidence>
<evidence type="ECO:0000256" key="6">
    <source>
        <dbReference type="SAM" id="MobiDB-lite"/>
    </source>
</evidence>
<evidence type="ECO:0000256" key="1">
    <source>
        <dbReference type="ARBA" id="ARBA00022574"/>
    </source>
</evidence>
<comment type="similarity">
    <text evidence="4">Belongs to the WD repeat PAAF1/RPN14 family.</text>
</comment>
<dbReference type="PROSITE" id="PS00678">
    <property type="entry name" value="WD_REPEATS_1"/>
    <property type="match status" value="1"/>
</dbReference>
<protein>
    <submittedName>
        <fullName evidence="7">Uncharacterized protein</fullName>
    </submittedName>
</protein>
<evidence type="ECO:0000313" key="8">
    <source>
        <dbReference type="Proteomes" id="UP000292702"/>
    </source>
</evidence>
<dbReference type="PROSITE" id="PS50082">
    <property type="entry name" value="WD_REPEATS_2"/>
    <property type="match status" value="1"/>
</dbReference>
<dbReference type="EMBL" id="RWJN01000461">
    <property type="protein sequence ID" value="TCD61490.1"/>
    <property type="molecule type" value="Genomic_DNA"/>
</dbReference>
<evidence type="ECO:0000256" key="5">
    <source>
        <dbReference type="PROSITE-ProRule" id="PRU00221"/>
    </source>
</evidence>
<dbReference type="PROSITE" id="PS50294">
    <property type="entry name" value="WD_REPEATS_REGION"/>
    <property type="match status" value="1"/>
</dbReference>
<dbReference type="STRING" id="92696.A0A4R0R2Z5"/>
<feature type="repeat" description="WD" evidence="5">
    <location>
        <begin position="208"/>
        <end position="249"/>
    </location>
</feature>
<name>A0A4R0R2Z5_9APHY</name>